<dbReference type="GO" id="GO:0005524">
    <property type="term" value="F:ATP binding"/>
    <property type="evidence" value="ECO:0007669"/>
    <property type="project" value="UniProtKB-KW"/>
</dbReference>
<keyword evidence="3" id="KW-0805">Transcription regulation</keyword>
<dbReference type="Pfam" id="PF00158">
    <property type="entry name" value="Sigma54_activat"/>
    <property type="match status" value="1"/>
</dbReference>
<dbReference type="STRING" id="394096.DB31_7845"/>
<evidence type="ECO:0000313" key="9">
    <source>
        <dbReference type="Proteomes" id="UP000028725"/>
    </source>
</evidence>
<dbReference type="SMART" id="SM00382">
    <property type="entry name" value="AAA"/>
    <property type="match status" value="1"/>
</dbReference>
<dbReference type="InterPro" id="IPR002078">
    <property type="entry name" value="Sigma_54_int"/>
</dbReference>
<dbReference type="OrthoDB" id="9761705at2"/>
<evidence type="ECO:0000256" key="1">
    <source>
        <dbReference type="ARBA" id="ARBA00022741"/>
    </source>
</evidence>
<dbReference type="PATRIC" id="fig|394096.3.peg.3885"/>
<feature type="region of interest" description="Disordered" evidence="6">
    <location>
        <begin position="413"/>
        <end position="458"/>
    </location>
</feature>
<dbReference type="GO" id="GO:0006355">
    <property type="term" value="P:regulation of DNA-templated transcription"/>
    <property type="evidence" value="ECO:0007669"/>
    <property type="project" value="InterPro"/>
</dbReference>
<evidence type="ECO:0000256" key="5">
    <source>
        <dbReference type="ARBA" id="ARBA00023163"/>
    </source>
</evidence>
<evidence type="ECO:0000259" key="7">
    <source>
        <dbReference type="PROSITE" id="PS50045"/>
    </source>
</evidence>
<keyword evidence="5" id="KW-0804">Transcription</keyword>
<dbReference type="FunFam" id="3.40.50.300:FF:000006">
    <property type="entry name" value="DNA-binding transcriptional regulator NtrC"/>
    <property type="match status" value="1"/>
</dbReference>
<dbReference type="InterPro" id="IPR025662">
    <property type="entry name" value="Sigma_54_int_dom_ATP-bd_1"/>
</dbReference>
<dbReference type="GO" id="GO:0003677">
    <property type="term" value="F:DNA binding"/>
    <property type="evidence" value="ECO:0007669"/>
    <property type="project" value="UniProtKB-KW"/>
</dbReference>
<dbReference type="InterPro" id="IPR058031">
    <property type="entry name" value="AAA_lid_NorR"/>
</dbReference>
<evidence type="ECO:0000256" key="4">
    <source>
        <dbReference type="ARBA" id="ARBA00023125"/>
    </source>
</evidence>
<feature type="compositionally biased region" description="Low complexity" evidence="6">
    <location>
        <begin position="419"/>
        <end position="452"/>
    </location>
</feature>
<dbReference type="EMBL" id="JMCB01000006">
    <property type="protein sequence ID" value="KFE68608.1"/>
    <property type="molecule type" value="Genomic_DNA"/>
</dbReference>
<dbReference type="PROSITE" id="PS00688">
    <property type="entry name" value="SIGMA54_INTERACT_3"/>
    <property type="match status" value="1"/>
</dbReference>
<reference evidence="8 9" key="1">
    <citation type="submission" date="2014-04" db="EMBL/GenBank/DDBJ databases">
        <title>Genome assembly of Hyalangium minutum DSM 14724.</title>
        <authorList>
            <person name="Sharma G."/>
            <person name="Subramanian S."/>
        </authorList>
    </citation>
    <scope>NUCLEOTIDE SEQUENCE [LARGE SCALE GENOMIC DNA]</scope>
    <source>
        <strain evidence="8 9">DSM 14724</strain>
    </source>
</reference>
<sequence>MSEGSFADASTIGIKKRNSSEPVARLVPALTLVSHPMAHRVGERLLMEGVLSGRPVELSRNAPDFQRPDAVLGTPLADPFLSRKPVVFSQGSGGGVRLAPGDGIKVALAGEPLREPWEFSPEELSVGVVLELAERVVVLLHWADPSTRTAVDALGMVGTSAGIEQVRHHIEQVADLNVPVLVRGETGSGKELIARGIHQRSQRRDQAFVSVNMGAIPKELAPAELFGATKGAFTGSVKDREGFFGAAHDGSLFLDEVGEAPPEVQVMLLRVLETGEIFPVGERTPVKVDVRLIAATDAQLEQQIQDGRFKAPLLHRLAGYEIRVPPLRERREDIGLLFHHFAREELEAIGEAWRLKPEDASTEPWLPAPLASRLVRFGWPGNIRQLRNITRQLIIGSRGHPRLRLDPRLEKELDSSLQPRPGRPVAPAAPDVRVEAKPPTAAAKPPAEPKSSAARRKASDISETELLAALRGCAWDLKAAADRLGVPRSSIYDLIDKSPHIRTAGDLSVEEITRCFQECTGDLDAMAQRLEVSKRALGRRIKELGLGSGES</sequence>
<dbReference type="RefSeq" id="WP_044189516.1">
    <property type="nucleotide sequence ID" value="NZ_JMCB01000006.1"/>
</dbReference>
<dbReference type="Proteomes" id="UP000028725">
    <property type="component" value="Unassembled WGS sequence"/>
</dbReference>
<dbReference type="Gene3D" id="1.10.8.60">
    <property type="match status" value="1"/>
</dbReference>
<evidence type="ECO:0000256" key="2">
    <source>
        <dbReference type="ARBA" id="ARBA00022840"/>
    </source>
</evidence>
<dbReference type="InterPro" id="IPR003593">
    <property type="entry name" value="AAA+_ATPase"/>
</dbReference>
<evidence type="ECO:0000313" key="8">
    <source>
        <dbReference type="EMBL" id="KFE68608.1"/>
    </source>
</evidence>
<protein>
    <recommendedName>
        <fullName evidence="7">Sigma-54 factor interaction domain-containing protein</fullName>
    </recommendedName>
</protein>
<keyword evidence="1" id="KW-0547">Nucleotide-binding</keyword>
<dbReference type="CDD" id="cd00009">
    <property type="entry name" value="AAA"/>
    <property type="match status" value="1"/>
</dbReference>
<name>A0A085WLP5_9BACT</name>
<dbReference type="PROSITE" id="PS50045">
    <property type="entry name" value="SIGMA54_INTERACT_4"/>
    <property type="match status" value="1"/>
</dbReference>
<dbReference type="PANTHER" id="PTHR32071:SF117">
    <property type="entry name" value="PTS-DEPENDENT DIHYDROXYACETONE KINASE OPERON REGULATORY PROTEIN-RELATED"/>
    <property type="match status" value="1"/>
</dbReference>
<keyword evidence="9" id="KW-1185">Reference proteome</keyword>
<dbReference type="PANTHER" id="PTHR32071">
    <property type="entry name" value="TRANSCRIPTIONAL REGULATORY PROTEIN"/>
    <property type="match status" value="1"/>
</dbReference>
<keyword evidence="4" id="KW-0238">DNA-binding</keyword>
<dbReference type="Gene3D" id="3.40.50.300">
    <property type="entry name" value="P-loop containing nucleotide triphosphate hydrolases"/>
    <property type="match status" value="1"/>
</dbReference>
<evidence type="ECO:0000256" key="3">
    <source>
        <dbReference type="ARBA" id="ARBA00023015"/>
    </source>
</evidence>
<feature type="domain" description="Sigma-54 factor interaction" evidence="7">
    <location>
        <begin position="156"/>
        <end position="395"/>
    </location>
</feature>
<accession>A0A085WLP5</accession>
<proteinExistence type="predicted"/>
<gene>
    <name evidence="8" type="ORF">DB31_7845</name>
</gene>
<dbReference type="InterPro" id="IPR027417">
    <property type="entry name" value="P-loop_NTPase"/>
</dbReference>
<dbReference type="PROSITE" id="PS00675">
    <property type="entry name" value="SIGMA54_INTERACT_1"/>
    <property type="match status" value="1"/>
</dbReference>
<dbReference type="InterPro" id="IPR025944">
    <property type="entry name" value="Sigma_54_int_dom_CS"/>
</dbReference>
<evidence type="ECO:0000256" key="6">
    <source>
        <dbReference type="SAM" id="MobiDB-lite"/>
    </source>
</evidence>
<dbReference type="Pfam" id="PF25601">
    <property type="entry name" value="AAA_lid_14"/>
    <property type="match status" value="1"/>
</dbReference>
<comment type="caution">
    <text evidence="8">The sequence shown here is derived from an EMBL/GenBank/DDBJ whole genome shotgun (WGS) entry which is preliminary data.</text>
</comment>
<keyword evidence="2" id="KW-0067">ATP-binding</keyword>
<dbReference type="SUPFAM" id="SSF52540">
    <property type="entry name" value="P-loop containing nucleoside triphosphate hydrolases"/>
    <property type="match status" value="1"/>
</dbReference>
<organism evidence="8 9">
    <name type="scientific">Hyalangium minutum</name>
    <dbReference type="NCBI Taxonomy" id="394096"/>
    <lineage>
        <taxon>Bacteria</taxon>
        <taxon>Pseudomonadati</taxon>
        <taxon>Myxococcota</taxon>
        <taxon>Myxococcia</taxon>
        <taxon>Myxococcales</taxon>
        <taxon>Cystobacterineae</taxon>
        <taxon>Archangiaceae</taxon>
        <taxon>Hyalangium</taxon>
    </lineage>
</organism>
<dbReference type="AlphaFoldDB" id="A0A085WLP5"/>